<proteinExistence type="predicted"/>
<name>A0A9W7G850_9STRA</name>
<dbReference type="AlphaFoldDB" id="A0A9W7G850"/>
<evidence type="ECO:0000313" key="1">
    <source>
        <dbReference type="EMBL" id="GMI35772.1"/>
    </source>
</evidence>
<gene>
    <name evidence="1" type="ORF">TrRE_jg10521</name>
</gene>
<comment type="caution">
    <text evidence="1">The sequence shown here is derived from an EMBL/GenBank/DDBJ whole genome shotgun (WGS) entry which is preliminary data.</text>
</comment>
<evidence type="ECO:0000313" key="2">
    <source>
        <dbReference type="Proteomes" id="UP001165082"/>
    </source>
</evidence>
<reference evidence="1" key="1">
    <citation type="submission" date="2022-07" db="EMBL/GenBank/DDBJ databases">
        <title>Genome analysis of Parmales, a sister group of diatoms, reveals the evolutionary specialization of diatoms from phago-mixotrophs to photoautotrophs.</title>
        <authorList>
            <person name="Ban H."/>
            <person name="Sato S."/>
            <person name="Yoshikawa S."/>
            <person name="Kazumasa Y."/>
            <person name="Nakamura Y."/>
            <person name="Ichinomiya M."/>
            <person name="Saitoh K."/>
            <person name="Sato N."/>
            <person name="Blanc-Mathieu R."/>
            <person name="Endo H."/>
            <person name="Kuwata A."/>
            <person name="Ogata H."/>
        </authorList>
    </citation>
    <scope>NUCLEOTIDE SEQUENCE</scope>
</reference>
<feature type="non-terminal residue" evidence="1">
    <location>
        <position position="1"/>
    </location>
</feature>
<keyword evidence="2" id="KW-1185">Reference proteome</keyword>
<dbReference type="EMBL" id="BRXZ01007909">
    <property type="protein sequence ID" value="GMI35772.1"/>
    <property type="molecule type" value="Genomic_DNA"/>
</dbReference>
<organism evidence="1 2">
    <name type="scientific">Triparma retinervis</name>
    <dbReference type="NCBI Taxonomy" id="2557542"/>
    <lineage>
        <taxon>Eukaryota</taxon>
        <taxon>Sar</taxon>
        <taxon>Stramenopiles</taxon>
        <taxon>Ochrophyta</taxon>
        <taxon>Bolidophyceae</taxon>
        <taxon>Parmales</taxon>
        <taxon>Triparmaceae</taxon>
        <taxon>Triparma</taxon>
    </lineage>
</organism>
<dbReference type="Proteomes" id="UP001165082">
    <property type="component" value="Unassembled WGS sequence"/>
</dbReference>
<accession>A0A9W7G850</accession>
<sequence>MEGTNIFTKGQPRRTFKIKVGKDPMDGVAAYVLDYSADHKLFSRWWFVSGMRDYVRELGDGKTLVGYGCMKCTGGRIISQPFVLKRVGKEKGWWR</sequence>
<protein>
    <submittedName>
        <fullName evidence="1">Uncharacterized protein</fullName>
    </submittedName>
</protein>